<protein>
    <recommendedName>
        <fullName evidence="4">DoxX family protein</fullName>
    </recommendedName>
</protein>
<feature type="transmembrane region" description="Helical" evidence="1">
    <location>
        <begin position="144"/>
        <end position="161"/>
    </location>
</feature>
<gene>
    <name evidence="2" type="ORF">CA834_13675</name>
</gene>
<name>A0A265UNI5_9FLAO</name>
<sequence length="399" mass="46251">MLFQNNGAYPFWYKIFSVPLKWVQKLIPWLGENIYGISEITYRANTGSGDTLFDYVTTLTIFIIALIGSAIWSLIDRKALNYKRLYYWLTVALRYYIGLMLISYGFSKVIQLQFAYPGPYRMLSEIGNTSPMGLAWTFLGFSKGYNIFMGIAELLAGLLLFRRTLTFGAILTLMTTLNVMAVNYFFDVPVKLVSTHLVLMTLFLLSRDLKKLVLFFFSHTKTALSVLKRPKYNKGISIALNSIKALLVGYVLIYGFISAREAEKLYGSKSEKPILYGAYKVTGVTVNGDTLYNYKDYRLWKNIGVQWQGSLRIQRYSAPKTRYYGIEKDSLQDRFKLTSWGTPEETFYMNFKEIDSASVHFEYLDKNDTINVFTKKLTKKDFILSEREFNWISEFPYNR</sequence>
<proteinExistence type="predicted"/>
<organism evidence="2 3">
    <name type="scientific">Winogradskyella aurantia</name>
    <dbReference type="NCBI Taxonomy" id="1915063"/>
    <lineage>
        <taxon>Bacteria</taxon>
        <taxon>Pseudomonadati</taxon>
        <taxon>Bacteroidota</taxon>
        <taxon>Flavobacteriia</taxon>
        <taxon>Flavobacteriales</taxon>
        <taxon>Flavobacteriaceae</taxon>
        <taxon>Winogradskyella</taxon>
    </lineage>
</organism>
<comment type="caution">
    <text evidence="2">The sequence shown here is derived from an EMBL/GenBank/DDBJ whole genome shotgun (WGS) entry which is preliminary data.</text>
</comment>
<dbReference type="Proteomes" id="UP000216840">
    <property type="component" value="Unassembled WGS sequence"/>
</dbReference>
<feature type="transmembrane region" description="Helical" evidence="1">
    <location>
        <begin position="86"/>
        <end position="106"/>
    </location>
</feature>
<keyword evidence="1" id="KW-0812">Transmembrane</keyword>
<reference evidence="2 3" key="1">
    <citation type="submission" date="2017-05" db="EMBL/GenBank/DDBJ databases">
        <title>The draft genome sequence of Idiomarina salinarum WNB302.</title>
        <authorList>
            <person name="Sun Y."/>
            <person name="Chen B."/>
            <person name="Du Z."/>
        </authorList>
    </citation>
    <scope>NUCLEOTIDE SEQUENCE [LARGE SCALE GENOMIC DNA]</scope>
    <source>
        <strain evidence="2 3">WNB302</strain>
    </source>
</reference>
<evidence type="ECO:0008006" key="4">
    <source>
        <dbReference type="Google" id="ProtNLM"/>
    </source>
</evidence>
<feature type="transmembrane region" description="Helical" evidence="1">
    <location>
        <begin position="238"/>
        <end position="257"/>
    </location>
</feature>
<keyword evidence="1" id="KW-0472">Membrane</keyword>
<dbReference type="AlphaFoldDB" id="A0A265UNI5"/>
<evidence type="ECO:0000313" key="2">
    <source>
        <dbReference type="EMBL" id="OZV66883.1"/>
    </source>
</evidence>
<accession>A0A265UNI5</accession>
<feature type="transmembrane region" description="Helical" evidence="1">
    <location>
        <begin position="55"/>
        <end position="74"/>
    </location>
</feature>
<keyword evidence="3" id="KW-1185">Reference proteome</keyword>
<feature type="transmembrane region" description="Helical" evidence="1">
    <location>
        <begin position="168"/>
        <end position="186"/>
    </location>
</feature>
<keyword evidence="1" id="KW-1133">Transmembrane helix</keyword>
<evidence type="ECO:0000256" key="1">
    <source>
        <dbReference type="SAM" id="Phobius"/>
    </source>
</evidence>
<evidence type="ECO:0000313" key="3">
    <source>
        <dbReference type="Proteomes" id="UP000216840"/>
    </source>
</evidence>
<dbReference type="EMBL" id="NGJN01000008">
    <property type="protein sequence ID" value="OZV66883.1"/>
    <property type="molecule type" value="Genomic_DNA"/>
</dbReference>